<organism evidence="1">
    <name type="scientific">Anguilla anguilla</name>
    <name type="common">European freshwater eel</name>
    <name type="synonym">Muraena anguilla</name>
    <dbReference type="NCBI Taxonomy" id="7936"/>
    <lineage>
        <taxon>Eukaryota</taxon>
        <taxon>Metazoa</taxon>
        <taxon>Chordata</taxon>
        <taxon>Craniata</taxon>
        <taxon>Vertebrata</taxon>
        <taxon>Euteleostomi</taxon>
        <taxon>Actinopterygii</taxon>
        <taxon>Neopterygii</taxon>
        <taxon>Teleostei</taxon>
        <taxon>Anguilliformes</taxon>
        <taxon>Anguillidae</taxon>
        <taxon>Anguilla</taxon>
    </lineage>
</organism>
<evidence type="ECO:0000313" key="1">
    <source>
        <dbReference type="EMBL" id="JAH90718.1"/>
    </source>
</evidence>
<protein>
    <submittedName>
        <fullName evidence="1">Uncharacterized protein</fullName>
    </submittedName>
</protein>
<reference evidence="1" key="1">
    <citation type="submission" date="2014-11" db="EMBL/GenBank/DDBJ databases">
        <authorList>
            <person name="Amaro Gonzalez C."/>
        </authorList>
    </citation>
    <scope>NUCLEOTIDE SEQUENCE</scope>
</reference>
<dbReference type="AlphaFoldDB" id="A0A0E9WML2"/>
<proteinExistence type="predicted"/>
<sequence length="78" mass="8450">MTLIVIVVIPGVILSLFRRKTASISIHLWHFSLSCPPNALAGVMLLICGDNNEQEQDGKSFSVALLSGENRTNGTLIQ</sequence>
<reference evidence="1" key="2">
    <citation type="journal article" date="2015" name="Fish Shellfish Immunol.">
        <title>Early steps in the European eel (Anguilla anguilla)-Vibrio vulnificus interaction in the gills: Role of the RtxA13 toxin.</title>
        <authorList>
            <person name="Callol A."/>
            <person name="Pajuelo D."/>
            <person name="Ebbesson L."/>
            <person name="Teles M."/>
            <person name="MacKenzie S."/>
            <person name="Amaro C."/>
        </authorList>
    </citation>
    <scope>NUCLEOTIDE SEQUENCE</scope>
</reference>
<dbReference type="EMBL" id="GBXM01017859">
    <property type="protein sequence ID" value="JAH90718.1"/>
    <property type="molecule type" value="Transcribed_RNA"/>
</dbReference>
<accession>A0A0E9WML2</accession>
<name>A0A0E9WML2_ANGAN</name>